<reference evidence="3" key="1">
    <citation type="journal article" date="2019" name="Int. J. Syst. Evol. Microbiol.">
        <title>The Global Catalogue of Microorganisms (GCM) 10K type strain sequencing project: providing services to taxonomists for standard genome sequencing and annotation.</title>
        <authorList>
            <consortium name="The Broad Institute Genomics Platform"/>
            <consortium name="The Broad Institute Genome Sequencing Center for Infectious Disease"/>
            <person name="Wu L."/>
            <person name="Ma J."/>
        </authorList>
    </citation>
    <scope>NUCLEOTIDE SEQUENCE [LARGE SCALE GENOMIC DNA]</scope>
    <source>
        <strain evidence="3">JCM 6923</strain>
    </source>
</reference>
<proteinExistence type="predicted"/>
<keyword evidence="3" id="KW-1185">Reference proteome</keyword>
<dbReference type="EMBL" id="BAAATL010000010">
    <property type="protein sequence ID" value="GAA2479638.1"/>
    <property type="molecule type" value="Genomic_DNA"/>
</dbReference>
<dbReference type="Proteomes" id="UP001501721">
    <property type="component" value="Unassembled WGS sequence"/>
</dbReference>
<organism evidence="2 3">
    <name type="scientific">Streptomyces graminearus</name>
    <dbReference type="NCBI Taxonomy" id="284030"/>
    <lineage>
        <taxon>Bacteria</taxon>
        <taxon>Bacillati</taxon>
        <taxon>Actinomycetota</taxon>
        <taxon>Actinomycetes</taxon>
        <taxon>Kitasatosporales</taxon>
        <taxon>Streptomycetaceae</taxon>
        <taxon>Streptomyces</taxon>
    </lineage>
</organism>
<evidence type="ECO:0000313" key="3">
    <source>
        <dbReference type="Proteomes" id="UP001501721"/>
    </source>
</evidence>
<sequence>MIVCTPAVMWLTPCESKGQGYEARRAPLRCSHARPGRPATASRILTGFAPPGPGRPRLPCVAAAPEEEWVNGSAYGPHHGRGAVDPAVLWCPAVITHRGSAEQET</sequence>
<comment type="caution">
    <text evidence="2">The sequence shown here is derived from an EMBL/GenBank/DDBJ whole genome shotgun (WGS) entry which is preliminary data.</text>
</comment>
<accession>A0ABP5YEB2</accession>
<gene>
    <name evidence="2" type="ORF">GCM10010422_24950</name>
</gene>
<protein>
    <submittedName>
        <fullName evidence="2">Uncharacterized protein</fullName>
    </submittedName>
</protein>
<feature type="region of interest" description="Disordered" evidence="1">
    <location>
        <begin position="32"/>
        <end position="59"/>
    </location>
</feature>
<evidence type="ECO:0000313" key="2">
    <source>
        <dbReference type="EMBL" id="GAA2479638.1"/>
    </source>
</evidence>
<name>A0ABP5YEB2_9ACTN</name>
<evidence type="ECO:0000256" key="1">
    <source>
        <dbReference type="SAM" id="MobiDB-lite"/>
    </source>
</evidence>